<dbReference type="FunFam" id="3.30.70.270:FF:000020">
    <property type="entry name" value="Transposon Tf2-6 polyprotein-like Protein"/>
    <property type="match status" value="1"/>
</dbReference>
<dbReference type="Pfam" id="PF03732">
    <property type="entry name" value="Retrotrans_gag"/>
    <property type="match status" value="1"/>
</dbReference>
<dbReference type="SUPFAM" id="SSF50630">
    <property type="entry name" value="Acid proteases"/>
    <property type="match status" value="1"/>
</dbReference>
<accession>A0A443QIP1</accession>
<dbReference type="InterPro" id="IPR005162">
    <property type="entry name" value="Retrotrans_gag_dom"/>
</dbReference>
<feature type="domain" description="Reverse transcriptase" evidence="7">
    <location>
        <begin position="674"/>
        <end position="854"/>
    </location>
</feature>
<keyword evidence="4" id="KW-0540">Nuclease</keyword>
<dbReference type="PANTHER" id="PTHR37984">
    <property type="entry name" value="PROTEIN CBG26694"/>
    <property type="match status" value="1"/>
</dbReference>
<protein>
    <recommendedName>
        <fullName evidence="1">RNA-directed DNA polymerase</fullName>
        <ecNumber evidence="1">2.7.7.49</ecNumber>
    </recommendedName>
</protein>
<reference evidence="8" key="2">
    <citation type="submission" date="2018-11" db="EMBL/GenBank/DDBJ databases">
        <title>Trombidioid mite genomics.</title>
        <authorList>
            <person name="Dong X."/>
        </authorList>
    </citation>
    <scope>NUCLEOTIDE SEQUENCE</scope>
    <source>
        <strain evidence="8">UoL-WK</strain>
    </source>
</reference>
<dbReference type="Gene3D" id="3.10.10.10">
    <property type="entry name" value="HIV Type 1 Reverse Transcriptase, subunit A, domain 1"/>
    <property type="match status" value="1"/>
</dbReference>
<keyword evidence="6" id="KW-0511">Multifunctional enzyme</keyword>
<dbReference type="OrthoDB" id="10037266at2759"/>
<dbReference type="EMBL" id="NCKU01001808">
    <property type="protein sequence ID" value="RWS11196.1"/>
    <property type="molecule type" value="Genomic_DNA"/>
</dbReference>
<evidence type="ECO:0000313" key="8">
    <source>
        <dbReference type="EMBL" id="RWS02883.1"/>
    </source>
</evidence>
<dbReference type="CDD" id="cd01647">
    <property type="entry name" value="RT_LTR"/>
    <property type="match status" value="1"/>
</dbReference>
<dbReference type="STRING" id="1965070.A0A443QIP1"/>
<evidence type="ECO:0000256" key="2">
    <source>
        <dbReference type="ARBA" id="ARBA00022679"/>
    </source>
</evidence>
<keyword evidence="5" id="KW-0255">Endonuclease</keyword>
<dbReference type="Gene3D" id="3.30.70.270">
    <property type="match status" value="2"/>
</dbReference>
<evidence type="ECO:0000256" key="5">
    <source>
        <dbReference type="ARBA" id="ARBA00022759"/>
    </source>
</evidence>
<dbReference type="GO" id="GO:0003964">
    <property type="term" value="F:RNA-directed DNA polymerase activity"/>
    <property type="evidence" value="ECO:0007669"/>
    <property type="project" value="UniProtKB-EC"/>
</dbReference>
<evidence type="ECO:0000259" key="7">
    <source>
        <dbReference type="PROSITE" id="PS50878"/>
    </source>
</evidence>
<evidence type="ECO:0000256" key="1">
    <source>
        <dbReference type="ARBA" id="ARBA00012493"/>
    </source>
</evidence>
<dbReference type="PROSITE" id="PS50878">
    <property type="entry name" value="RT_POL"/>
    <property type="match status" value="1"/>
</dbReference>
<dbReference type="InterPro" id="IPR043502">
    <property type="entry name" value="DNA/RNA_pol_sf"/>
</dbReference>
<organism evidence="8 10">
    <name type="scientific">Dinothrombium tinctorium</name>
    <dbReference type="NCBI Taxonomy" id="1965070"/>
    <lineage>
        <taxon>Eukaryota</taxon>
        <taxon>Metazoa</taxon>
        <taxon>Ecdysozoa</taxon>
        <taxon>Arthropoda</taxon>
        <taxon>Chelicerata</taxon>
        <taxon>Arachnida</taxon>
        <taxon>Acari</taxon>
        <taxon>Acariformes</taxon>
        <taxon>Trombidiformes</taxon>
        <taxon>Prostigmata</taxon>
        <taxon>Anystina</taxon>
        <taxon>Parasitengona</taxon>
        <taxon>Trombidioidea</taxon>
        <taxon>Trombidiidae</taxon>
        <taxon>Dinothrombium</taxon>
    </lineage>
</organism>
<proteinExistence type="predicted"/>
<name>A0A443QIP1_9ACAR</name>
<feature type="non-terminal residue" evidence="8">
    <location>
        <position position="970"/>
    </location>
</feature>
<dbReference type="InterPro" id="IPR000477">
    <property type="entry name" value="RT_dom"/>
</dbReference>
<evidence type="ECO:0000256" key="6">
    <source>
        <dbReference type="ARBA" id="ARBA00023268"/>
    </source>
</evidence>
<dbReference type="Pfam" id="PF17919">
    <property type="entry name" value="RT_RNaseH_2"/>
    <property type="match status" value="1"/>
</dbReference>
<dbReference type="GO" id="GO:0004519">
    <property type="term" value="F:endonuclease activity"/>
    <property type="evidence" value="ECO:0007669"/>
    <property type="project" value="UniProtKB-KW"/>
</dbReference>
<dbReference type="Pfam" id="PF13975">
    <property type="entry name" value="gag-asp_proteas"/>
    <property type="match status" value="1"/>
</dbReference>
<dbReference type="EMBL" id="NCKU01007114">
    <property type="protein sequence ID" value="RWS02883.1"/>
    <property type="molecule type" value="Genomic_DNA"/>
</dbReference>
<dbReference type="InterPro" id="IPR043128">
    <property type="entry name" value="Rev_trsase/Diguanyl_cyclase"/>
</dbReference>
<keyword evidence="3" id="KW-0548">Nucleotidyltransferase</keyword>
<sequence>MTEFANAMQTMQLQFPMSAEIRNFHGLPSECIRDFVESLELMKTCTGLNDQNLARRVPRYLRDIAQNWYTITIQKQPEIGSDWNRLKEELLKAFSLNEFEYKMNIESKLRSRVQGENEPFRSYYYDMLKLCTRLNPDMTDDERKSRILNGLRTDLYQQIASNIPQTCDELLQKLQSIESINNIVAERKRNCFEGYRNYNFPTNNEINAFFGKAETASESKNSFVEPLKAFALFYANLMHENDSEKKKQSIELNEPCCSKKVRSRSPLRFKHEKSKRPFKRRNFLRRRCMPHEKPKNKIDDFCVYCRKVGHRISFCREYRKFTQTSNIPRNAIMAATEEVGETEIIKNDKNDLNSKKQLLHSSALFIPVKVNCFPTFAVLDTGAGLSIISEKFVELLSIPRKKKFSFSIRSVNNELCESVGEVEFYVKIGHKKIFVNAHILPKFPYHLLIGNDIIKREKMIIDYSDDNRINIKFTDSNNVIEAFLSYPQKINLKTSNRVSILPQSFCFIKLEPIYDQSIELNQNDNYLFKISKNFKASLSSPNTLISIKKENSIVPIFNLSNEKIHIRKGKIIGTAKVLTNEFFADYNYNDVNDENEISPSDFDISDTLPNELKEKAISLLLKFQDCFVKRMKNITPTDIVEVEIETIGPPTKQKMYRLPYSQRDPLRKMLDELLSANIIRPSNSAYCAPILLVKKKNGDYRLVIDFRFLNSKIVNENCYPIPRIEEIIDQVAGSSVFSLLDCHSGFFTLKIKEKDKHKTAFICPFGLFEFNRLPQGLKISPNNFQMMMDKALSSVRFNCAKAYIDDCLVHSPSIDSHFIHLENTLTCIKDANVKLRPSKCEFFKEKIKFLGHVVSKDGIEICEDKVNAIMNLPEPKSVTEIKSFLGVLNYFKDHIKNLQILAEPLIYLTRKNVLFVFGERQKRAFDELKLSLCSAPILSFFNPEFETQLHTDGCTTGIGATLIQINQAQC</sequence>
<dbReference type="CDD" id="cd00303">
    <property type="entry name" value="retropepsin_like"/>
    <property type="match status" value="1"/>
</dbReference>
<dbReference type="AlphaFoldDB" id="A0A443QIP1"/>
<keyword evidence="5" id="KW-0378">Hydrolase</keyword>
<dbReference type="PANTHER" id="PTHR37984:SF5">
    <property type="entry name" value="PROTEIN NYNRIN-LIKE"/>
    <property type="match status" value="1"/>
</dbReference>
<reference evidence="8 10" key="1">
    <citation type="journal article" date="2018" name="Gigascience">
        <title>Genomes of trombidid mites reveal novel predicted allergens and laterally-transferred genes associated with secondary metabolism.</title>
        <authorList>
            <person name="Dong X."/>
            <person name="Chaisiri K."/>
            <person name="Xia D."/>
            <person name="Armstrong S.D."/>
            <person name="Fang Y."/>
            <person name="Donnelly M.J."/>
            <person name="Kadowaki T."/>
            <person name="McGarry J.W."/>
            <person name="Darby A.C."/>
            <person name="Makepeace B.L."/>
        </authorList>
    </citation>
    <scope>NUCLEOTIDE SEQUENCE [LARGE SCALE GENOMIC DNA]</scope>
    <source>
        <strain evidence="8">UoL-WK</strain>
    </source>
</reference>
<comment type="caution">
    <text evidence="8">The sequence shown here is derived from an EMBL/GenBank/DDBJ whole genome shotgun (WGS) entry which is preliminary data.</text>
</comment>
<dbReference type="Pfam" id="PF00078">
    <property type="entry name" value="RVT_1"/>
    <property type="match status" value="1"/>
</dbReference>
<dbReference type="EC" id="2.7.7.49" evidence="1"/>
<evidence type="ECO:0000313" key="10">
    <source>
        <dbReference type="Proteomes" id="UP000285301"/>
    </source>
</evidence>
<dbReference type="Proteomes" id="UP000285301">
    <property type="component" value="Unassembled WGS sequence"/>
</dbReference>
<dbReference type="Gene3D" id="2.40.70.10">
    <property type="entry name" value="Acid Proteases"/>
    <property type="match status" value="1"/>
</dbReference>
<evidence type="ECO:0000256" key="3">
    <source>
        <dbReference type="ARBA" id="ARBA00022695"/>
    </source>
</evidence>
<gene>
    <name evidence="8" type="ORF">B4U79_03609</name>
    <name evidence="9" type="ORF">B4U79_08972</name>
</gene>
<keyword evidence="10" id="KW-1185">Reference proteome</keyword>
<keyword evidence="2" id="KW-0808">Transferase</keyword>
<dbReference type="InterPro" id="IPR050951">
    <property type="entry name" value="Retrovirus_Pol_polyprotein"/>
</dbReference>
<dbReference type="SUPFAM" id="SSF56672">
    <property type="entry name" value="DNA/RNA polymerases"/>
    <property type="match status" value="1"/>
</dbReference>
<dbReference type="InterPro" id="IPR041577">
    <property type="entry name" value="RT_RNaseH_2"/>
</dbReference>
<dbReference type="InterPro" id="IPR021109">
    <property type="entry name" value="Peptidase_aspartic_dom_sf"/>
</dbReference>
<evidence type="ECO:0000256" key="4">
    <source>
        <dbReference type="ARBA" id="ARBA00022722"/>
    </source>
</evidence>
<evidence type="ECO:0000313" key="9">
    <source>
        <dbReference type="EMBL" id="RWS11196.1"/>
    </source>
</evidence>